<sequence length="83" mass="9190">MQTVTKPKAKDHESYGSYTALAVLFPLIGLILGVVYMSKDDALDKKFGEHLLAVSIFASIAWAIVWYVFVGMQTPAIYTTPSY</sequence>
<reference evidence="2 3" key="1">
    <citation type="submission" date="2018-09" db="EMBL/GenBank/DDBJ databases">
        <title>Metagenome Assembled Genomes from an Advanced Water Purification Facility.</title>
        <authorList>
            <person name="Stamps B.W."/>
            <person name="Spear J.R."/>
        </authorList>
    </citation>
    <scope>NUCLEOTIDE SEQUENCE [LARGE SCALE GENOMIC DNA]</scope>
    <source>
        <strain evidence="2">Bin_63_2</strain>
    </source>
</reference>
<keyword evidence="1" id="KW-0812">Transmembrane</keyword>
<evidence type="ECO:0000313" key="3">
    <source>
        <dbReference type="Proteomes" id="UP000321026"/>
    </source>
</evidence>
<protein>
    <submittedName>
        <fullName evidence="2">Uncharacterized protein</fullName>
    </submittedName>
</protein>
<feature type="transmembrane region" description="Helical" evidence="1">
    <location>
        <begin position="15"/>
        <end position="38"/>
    </location>
</feature>
<dbReference type="EMBL" id="SSDS01000064">
    <property type="protein sequence ID" value="TXG76785.1"/>
    <property type="molecule type" value="Genomic_DNA"/>
</dbReference>
<keyword evidence="1" id="KW-0472">Membrane</keyword>
<accession>A0A5C7J5F4</accession>
<comment type="caution">
    <text evidence="2">The sequence shown here is derived from an EMBL/GenBank/DDBJ whole genome shotgun (WGS) entry which is preliminary data.</text>
</comment>
<evidence type="ECO:0000313" key="2">
    <source>
        <dbReference type="EMBL" id="TXG76785.1"/>
    </source>
</evidence>
<gene>
    <name evidence="2" type="ORF">E6Q11_04085</name>
</gene>
<dbReference type="Proteomes" id="UP000321026">
    <property type="component" value="Unassembled WGS sequence"/>
</dbReference>
<evidence type="ECO:0000256" key="1">
    <source>
        <dbReference type="SAM" id="Phobius"/>
    </source>
</evidence>
<name>A0A5C7J5F4_9BACT</name>
<dbReference type="AlphaFoldDB" id="A0A5C7J5F4"/>
<feature type="transmembrane region" description="Helical" evidence="1">
    <location>
        <begin position="50"/>
        <end position="69"/>
    </location>
</feature>
<organism evidence="2 3">
    <name type="scientific">Candidatus Dojkabacteria bacterium</name>
    <dbReference type="NCBI Taxonomy" id="2099670"/>
    <lineage>
        <taxon>Bacteria</taxon>
        <taxon>Candidatus Dojkabacteria</taxon>
    </lineage>
</organism>
<keyword evidence="1" id="KW-1133">Transmembrane helix</keyword>
<proteinExistence type="predicted"/>